<dbReference type="OrthoDB" id="9805682at2"/>
<evidence type="ECO:0000256" key="3">
    <source>
        <dbReference type="ARBA" id="ARBA00022475"/>
    </source>
</evidence>
<name>A0A0F3IL26_9GAMM</name>
<feature type="transmembrane region" description="Helical" evidence="7">
    <location>
        <begin position="214"/>
        <end position="233"/>
    </location>
</feature>
<feature type="transmembrane region" description="Helical" evidence="7">
    <location>
        <begin position="161"/>
        <end position="183"/>
    </location>
</feature>
<dbReference type="Proteomes" id="UP000033684">
    <property type="component" value="Unassembled WGS sequence"/>
</dbReference>
<evidence type="ECO:0000313" key="9">
    <source>
        <dbReference type="EMBL" id="KJV07228.1"/>
    </source>
</evidence>
<gene>
    <name evidence="9" type="ORF">VZ94_06115</name>
</gene>
<dbReference type="Pfam" id="PF00482">
    <property type="entry name" value="T2SSF"/>
    <property type="match status" value="2"/>
</dbReference>
<keyword evidence="10" id="KW-1185">Reference proteome</keyword>
<evidence type="ECO:0000313" key="10">
    <source>
        <dbReference type="Proteomes" id="UP000033684"/>
    </source>
</evidence>
<keyword evidence="5 7" id="KW-1133">Transmembrane helix</keyword>
<protein>
    <recommendedName>
        <fullName evidence="8">Type II secretion system protein GspF domain-containing protein</fullName>
    </recommendedName>
</protein>
<dbReference type="InterPro" id="IPR018076">
    <property type="entry name" value="T2SS_GspF_dom"/>
</dbReference>
<dbReference type="GO" id="GO:0005886">
    <property type="term" value="C:plasma membrane"/>
    <property type="evidence" value="ECO:0007669"/>
    <property type="project" value="UniProtKB-SubCell"/>
</dbReference>
<proteinExistence type="inferred from homology"/>
<keyword evidence="3" id="KW-1003">Cell membrane</keyword>
<evidence type="ECO:0000256" key="4">
    <source>
        <dbReference type="ARBA" id="ARBA00022692"/>
    </source>
</evidence>
<dbReference type="PANTHER" id="PTHR30012">
    <property type="entry name" value="GENERAL SECRETION PATHWAY PROTEIN"/>
    <property type="match status" value="1"/>
</dbReference>
<feature type="domain" description="Type II secretion system protein GspF" evidence="8">
    <location>
        <begin position="262"/>
        <end position="383"/>
    </location>
</feature>
<evidence type="ECO:0000256" key="7">
    <source>
        <dbReference type="SAM" id="Phobius"/>
    </source>
</evidence>
<organism evidence="9 10">
    <name type="scientific">Methylocucumis oryzae</name>
    <dbReference type="NCBI Taxonomy" id="1632867"/>
    <lineage>
        <taxon>Bacteria</taxon>
        <taxon>Pseudomonadati</taxon>
        <taxon>Pseudomonadota</taxon>
        <taxon>Gammaproteobacteria</taxon>
        <taxon>Methylococcales</taxon>
        <taxon>Methylococcaceae</taxon>
        <taxon>Methylocucumis</taxon>
    </lineage>
</organism>
<evidence type="ECO:0000256" key="2">
    <source>
        <dbReference type="ARBA" id="ARBA00005745"/>
    </source>
</evidence>
<evidence type="ECO:0000259" key="8">
    <source>
        <dbReference type="Pfam" id="PF00482"/>
    </source>
</evidence>
<reference evidence="9 10" key="2">
    <citation type="journal article" date="2016" name="Microb. Ecol.">
        <title>Genome Characteristics of a Novel Type I Methanotroph (Sn10-6) Isolated from a Flooded Indian Rice Field.</title>
        <authorList>
            <person name="Rahalkar M.C."/>
            <person name="Pandit P.S."/>
            <person name="Dhakephalkar P.K."/>
            <person name="Pore S."/>
            <person name="Arora P."/>
            <person name="Kapse N."/>
        </authorList>
    </citation>
    <scope>NUCLEOTIDE SEQUENCE [LARGE SCALE GENOMIC DNA]</scope>
    <source>
        <strain evidence="9 10">Sn10-6</strain>
    </source>
</reference>
<reference evidence="10" key="1">
    <citation type="submission" date="2015-03" db="EMBL/GenBank/DDBJ databases">
        <title>Draft genome sequence of a novel methanotroph (Sn10-6) isolated from flooded ricefield rhizosphere in India.</title>
        <authorList>
            <person name="Pandit P.S."/>
            <person name="Pore S.D."/>
            <person name="Arora P."/>
            <person name="Kapse N.G."/>
            <person name="Dhakephalkar P.K."/>
            <person name="Rahalkar M.C."/>
        </authorList>
    </citation>
    <scope>NUCLEOTIDE SEQUENCE [LARGE SCALE GENOMIC DNA]</scope>
    <source>
        <strain evidence="10">Sn10-6</strain>
    </source>
</reference>
<evidence type="ECO:0000256" key="5">
    <source>
        <dbReference type="ARBA" id="ARBA00022989"/>
    </source>
</evidence>
<evidence type="ECO:0000256" key="1">
    <source>
        <dbReference type="ARBA" id="ARBA00004651"/>
    </source>
</evidence>
<keyword evidence="4 7" id="KW-0812">Transmembrane</keyword>
<evidence type="ECO:0000256" key="6">
    <source>
        <dbReference type="ARBA" id="ARBA00023136"/>
    </source>
</evidence>
<dbReference type="PRINTS" id="PR00812">
    <property type="entry name" value="BCTERIALGSPF"/>
</dbReference>
<feature type="domain" description="Type II secretion system protein GspF" evidence="8">
    <location>
        <begin position="64"/>
        <end position="184"/>
    </location>
</feature>
<dbReference type="InterPro" id="IPR003004">
    <property type="entry name" value="GspF/PilC"/>
</dbReference>
<sequence>MRYFHYKGQRQNGLPVKGWISAESRLEAISLLEKKGVQPFSVQASHQTIQLSVPPGELLSAFYELASLRNSGMPLDQSLSLLTDAMPASRLQTAWKELTAMVRSGMSLSDAMLSLPDAFPRYSAHLIRIGEANGDTGSALTMAAERLNEEIKLRNEVRTALTYPAFLIVVCIAVLIFLFLTVIPRFGGMVKEMGGEASLSLQALISISQYMQDYWPIWSSALVISVGYSYYLIKQGKLSIWQHLQKLPFLKPLIDAWEAVQFCGSMQKLLQQGVKLLDALTLATETLPRDDLRKRLQQVGKSVQQGQGLGASLKEHEVFTPLIVRMITTGEAAANLPDTMKEITRLYQRNLDEGIKRALSLLEPAVIFFMGVVVGGIMVSLMTAIMSVNDIPI</sequence>
<dbReference type="Gene3D" id="1.20.81.30">
    <property type="entry name" value="Type II secretion system (T2SS), domain F"/>
    <property type="match status" value="2"/>
</dbReference>
<comment type="subcellular location">
    <subcellularLocation>
        <location evidence="1">Cell membrane</location>
        <topology evidence="1">Multi-pass membrane protein</topology>
    </subcellularLocation>
</comment>
<comment type="similarity">
    <text evidence="2">Belongs to the GSP F family.</text>
</comment>
<dbReference type="AlphaFoldDB" id="A0A0F3IL26"/>
<comment type="caution">
    <text evidence="9">The sequence shown here is derived from an EMBL/GenBank/DDBJ whole genome shotgun (WGS) entry which is preliminary data.</text>
</comment>
<dbReference type="EMBL" id="LAJX01000052">
    <property type="protein sequence ID" value="KJV07228.1"/>
    <property type="molecule type" value="Genomic_DNA"/>
</dbReference>
<dbReference type="PANTHER" id="PTHR30012:SF0">
    <property type="entry name" value="TYPE II SECRETION SYSTEM PROTEIN F-RELATED"/>
    <property type="match status" value="1"/>
</dbReference>
<dbReference type="InterPro" id="IPR042094">
    <property type="entry name" value="T2SS_GspF_sf"/>
</dbReference>
<feature type="transmembrane region" description="Helical" evidence="7">
    <location>
        <begin position="365"/>
        <end position="388"/>
    </location>
</feature>
<accession>A0A0F3IL26</accession>
<keyword evidence="6 7" id="KW-0472">Membrane</keyword>
<dbReference type="RefSeq" id="WP_045778563.1">
    <property type="nucleotide sequence ID" value="NZ_LAJX01000052.1"/>
</dbReference>